<dbReference type="InterPro" id="IPR029001">
    <property type="entry name" value="ITPase-like_fam"/>
</dbReference>
<comment type="caution">
    <text evidence="4">The sequence shown here is derived from an EMBL/GenBank/DDBJ whole genome shotgun (WGS) entry which is preliminary data.</text>
</comment>
<comment type="catalytic activity">
    <reaction evidence="3">
        <text>a ribonucleoside 5'-triphosphate + H2O = a ribonucleoside 5'-phosphate + diphosphate + H(+)</text>
        <dbReference type="Rhea" id="RHEA:23996"/>
        <dbReference type="ChEBI" id="CHEBI:15377"/>
        <dbReference type="ChEBI" id="CHEBI:15378"/>
        <dbReference type="ChEBI" id="CHEBI:33019"/>
        <dbReference type="ChEBI" id="CHEBI:58043"/>
        <dbReference type="ChEBI" id="CHEBI:61557"/>
        <dbReference type="EC" id="3.6.1.9"/>
    </reaction>
</comment>
<dbReference type="PANTHER" id="PTHR43213">
    <property type="entry name" value="BIFUNCTIONAL DTTP/UTP PYROPHOSPHATASE/METHYLTRANSFERASE PROTEIN-RELATED"/>
    <property type="match status" value="1"/>
</dbReference>
<dbReference type="PIRSF" id="PIRSF006305">
    <property type="entry name" value="Maf"/>
    <property type="match status" value="1"/>
</dbReference>
<dbReference type="GO" id="GO:0047429">
    <property type="term" value="F:nucleoside triphosphate diphosphatase activity"/>
    <property type="evidence" value="ECO:0007669"/>
    <property type="project" value="UniProtKB-EC"/>
</dbReference>
<dbReference type="NCBIfam" id="TIGR00172">
    <property type="entry name" value="maf"/>
    <property type="match status" value="1"/>
</dbReference>
<dbReference type="HAMAP" id="MF_00528">
    <property type="entry name" value="Maf"/>
    <property type="match status" value="1"/>
</dbReference>
<dbReference type="RefSeq" id="WP_114795878.1">
    <property type="nucleotide sequence ID" value="NZ_QQZY01000003.1"/>
</dbReference>
<accession>A0A7M2YYK1</accession>
<dbReference type="GO" id="GO:0009117">
    <property type="term" value="P:nucleotide metabolic process"/>
    <property type="evidence" value="ECO:0007669"/>
    <property type="project" value="UniProtKB-KW"/>
</dbReference>
<comment type="caution">
    <text evidence="3">Lacks conserved residue(s) required for the propagation of feature annotation.</text>
</comment>
<keyword evidence="2 3" id="KW-0378">Hydrolase</keyword>
<dbReference type="InterPro" id="IPR003697">
    <property type="entry name" value="Maf-like"/>
</dbReference>
<comment type="subcellular location">
    <subcellularLocation>
        <location evidence="3">Cytoplasm</location>
    </subcellularLocation>
</comment>
<organism evidence="4 5">
    <name type="scientific">Gaiella occulta</name>
    <dbReference type="NCBI Taxonomy" id="1002870"/>
    <lineage>
        <taxon>Bacteria</taxon>
        <taxon>Bacillati</taxon>
        <taxon>Actinomycetota</taxon>
        <taxon>Thermoleophilia</taxon>
        <taxon>Gaiellales</taxon>
        <taxon>Gaiellaceae</taxon>
        <taxon>Gaiella</taxon>
    </lineage>
</organism>
<evidence type="ECO:0000256" key="1">
    <source>
        <dbReference type="ARBA" id="ARBA00001968"/>
    </source>
</evidence>
<dbReference type="EC" id="3.6.1.9" evidence="3"/>
<dbReference type="OrthoDB" id="3527985at2"/>
<dbReference type="PANTHER" id="PTHR43213:SF5">
    <property type="entry name" value="BIFUNCTIONAL DTTP_UTP PYROPHOSPHATASE_METHYLTRANSFERASE PROTEIN-RELATED"/>
    <property type="match status" value="1"/>
</dbReference>
<evidence type="ECO:0000256" key="2">
    <source>
        <dbReference type="ARBA" id="ARBA00022801"/>
    </source>
</evidence>
<feature type="active site" description="Proton acceptor" evidence="3">
    <location>
        <position position="66"/>
    </location>
</feature>
<evidence type="ECO:0000313" key="4">
    <source>
        <dbReference type="EMBL" id="RDI74548.1"/>
    </source>
</evidence>
<comment type="cofactor">
    <cofactor evidence="1 3">
        <name>a divalent metal cation</name>
        <dbReference type="ChEBI" id="CHEBI:60240"/>
    </cofactor>
</comment>
<sequence>MTLVLASTSPQRRAILEQLRIPFRVVAPAYEEHDPPDADPVALVRAHAEGKARSMHVDGAVTLGVDTTVHLDGRLYGKPTDIADARAMLTELAGRTHAVLSGLCLLGPGFEVVEHAVTDVSFRPRLALELEAYLRSGEWEGRAGAYAIQGLGGRLVERIAGDYLNVVGLPGALLVAELERHAPNLLQNR</sequence>
<dbReference type="GO" id="GO:0005737">
    <property type="term" value="C:cytoplasm"/>
    <property type="evidence" value="ECO:0007669"/>
    <property type="project" value="UniProtKB-SubCell"/>
</dbReference>
<keyword evidence="5" id="KW-1185">Reference proteome</keyword>
<keyword evidence="3" id="KW-0963">Cytoplasm</keyword>
<dbReference type="Pfam" id="PF02545">
    <property type="entry name" value="Maf"/>
    <property type="match status" value="1"/>
</dbReference>
<dbReference type="SUPFAM" id="SSF52972">
    <property type="entry name" value="ITPase-like"/>
    <property type="match status" value="1"/>
</dbReference>
<comment type="similarity">
    <text evidence="3">Belongs to the Maf family.</text>
</comment>
<comment type="catalytic activity">
    <reaction evidence="3">
        <text>a 2'-deoxyribonucleoside 5'-triphosphate + H2O = a 2'-deoxyribonucleoside 5'-phosphate + diphosphate + H(+)</text>
        <dbReference type="Rhea" id="RHEA:44644"/>
        <dbReference type="ChEBI" id="CHEBI:15377"/>
        <dbReference type="ChEBI" id="CHEBI:15378"/>
        <dbReference type="ChEBI" id="CHEBI:33019"/>
        <dbReference type="ChEBI" id="CHEBI:61560"/>
        <dbReference type="ChEBI" id="CHEBI:65317"/>
        <dbReference type="EC" id="3.6.1.9"/>
    </reaction>
</comment>
<evidence type="ECO:0000313" key="5">
    <source>
        <dbReference type="Proteomes" id="UP000254134"/>
    </source>
</evidence>
<dbReference type="Gene3D" id="3.90.950.10">
    <property type="match status" value="1"/>
</dbReference>
<reference evidence="5" key="2">
    <citation type="journal article" date="2019" name="MicrobiologyOpen">
        <title>High-quality draft genome sequence of Gaiella occulta isolated from a 150 meter deep mineral water borehole and comparison with the genome sequences of other deep-branching lineages of the phylum Actinobacteria.</title>
        <authorList>
            <person name="Severino R."/>
            <person name="Froufe H.J.C."/>
            <person name="Barroso C."/>
            <person name="Albuquerque L."/>
            <person name="Lobo-da-Cunha A."/>
            <person name="da Costa M.S."/>
            <person name="Egas C."/>
        </authorList>
    </citation>
    <scope>NUCLEOTIDE SEQUENCE [LARGE SCALE GENOMIC DNA]</scope>
    <source>
        <strain evidence="5">F2-233</strain>
    </source>
</reference>
<proteinExistence type="inferred from homology"/>
<evidence type="ECO:0000256" key="3">
    <source>
        <dbReference type="HAMAP-Rule" id="MF_00528"/>
    </source>
</evidence>
<dbReference type="AlphaFoldDB" id="A0A7M2YYK1"/>
<comment type="function">
    <text evidence="3">Nucleoside triphosphate pyrophosphatase. May have a dual role in cell division arrest and in preventing the incorporation of modified nucleotides into cellular nucleic acids.</text>
</comment>
<dbReference type="EMBL" id="QQZY01000003">
    <property type="protein sequence ID" value="RDI74548.1"/>
    <property type="molecule type" value="Genomic_DNA"/>
</dbReference>
<name>A0A7M2YYK1_9ACTN</name>
<dbReference type="CDD" id="cd00555">
    <property type="entry name" value="Maf"/>
    <property type="match status" value="1"/>
</dbReference>
<reference evidence="4 5" key="1">
    <citation type="submission" date="2018-07" db="EMBL/GenBank/DDBJ databases">
        <title>High-quality-draft genome sequence of Gaiella occulta.</title>
        <authorList>
            <person name="Severino R."/>
            <person name="Froufe H.J.C."/>
            <person name="Rainey F.A."/>
            <person name="Barroso C."/>
            <person name="Albuquerque L."/>
            <person name="Lobo-Da-Cunha A."/>
            <person name="Da Costa M.S."/>
            <person name="Egas C."/>
        </authorList>
    </citation>
    <scope>NUCLEOTIDE SEQUENCE [LARGE SCALE GENOMIC DNA]</scope>
    <source>
        <strain evidence="4 5">F2-233</strain>
    </source>
</reference>
<keyword evidence="3" id="KW-0546">Nucleotide metabolism</keyword>
<dbReference type="Proteomes" id="UP000254134">
    <property type="component" value="Unassembled WGS sequence"/>
</dbReference>
<protein>
    <recommendedName>
        <fullName evidence="3">Nucleoside triphosphate pyrophosphatase</fullName>
        <ecNumber evidence="3">3.6.1.9</ecNumber>
    </recommendedName>
    <alternativeName>
        <fullName evidence="3">Nucleotide pyrophosphatase</fullName>
        <shortName evidence="3">Nucleotide PPase</shortName>
    </alternativeName>
</protein>
<gene>
    <name evidence="4" type="ORF">Gocc_1437</name>
</gene>